<reference evidence="1 2" key="1">
    <citation type="submission" date="2018-11" db="EMBL/GenBank/DDBJ databases">
        <title>Chitinophaga lutea sp.nov., isolate from arsenic contaminated soil.</title>
        <authorList>
            <person name="Zong Y."/>
        </authorList>
    </citation>
    <scope>NUCLEOTIDE SEQUENCE [LARGE SCALE GENOMIC DNA]</scope>
    <source>
        <strain evidence="1 2">ZY74</strain>
    </source>
</reference>
<dbReference type="AlphaFoldDB" id="A0A3N4PP83"/>
<protein>
    <submittedName>
        <fullName evidence="1">Uncharacterized protein</fullName>
    </submittedName>
</protein>
<dbReference type="OrthoDB" id="1492582at2"/>
<accession>A0A3N4PP83</accession>
<dbReference type="RefSeq" id="WP_123849181.1">
    <property type="nucleotide sequence ID" value="NZ_RPDH01000003.1"/>
</dbReference>
<sequence>MTEAELAVHFIDYFSDWDVYQEVPAGGIVDIVAERKPIRVALEVKKSLNFDVIEQARKNTGYFNYSYVAVPMSKSLQYQNGIQIDICKRLGVGILAHSERTYGEVSRVQEVLAPRLNRQVYKVTLEDWMKRSTAGSQNDRMTAFKYFREEMIKQVRRRPGMDIKQLFDSLPRHYGSLSSFKSCVFNHVKSGVIPGIEFRDGKYYAVKETGG</sequence>
<keyword evidence="2" id="KW-1185">Reference proteome</keyword>
<comment type="caution">
    <text evidence="1">The sequence shown here is derived from an EMBL/GenBank/DDBJ whole genome shotgun (WGS) entry which is preliminary data.</text>
</comment>
<dbReference type="EMBL" id="RPDH01000003">
    <property type="protein sequence ID" value="RPE05540.1"/>
    <property type="molecule type" value="Genomic_DNA"/>
</dbReference>
<dbReference type="Proteomes" id="UP000278351">
    <property type="component" value="Unassembled WGS sequence"/>
</dbReference>
<proteinExistence type="predicted"/>
<evidence type="ECO:0000313" key="1">
    <source>
        <dbReference type="EMBL" id="RPE05540.1"/>
    </source>
</evidence>
<organism evidence="1 2">
    <name type="scientific">Chitinophaga lutea</name>
    <dbReference type="NCBI Taxonomy" id="2488634"/>
    <lineage>
        <taxon>Bacteria</taxon>
        <taxon>Pseudomonadati</taxon>
        <taxon>Bacteroidota</taxon>
        <taxon>Chitinophagia</taxon>
        <taxon>Chitinophagales</taxon>
        <taxon>Chitinophagaceae</taxon>
        <taxon>Chitinophaga</taxon>
    </lineage>
</organism>
<gene>
    <name evidence="1" type="ORF">EGT74_24460</name>
</gene>
<evidence type="ECO:0000313" key="2">
    <source>
        <dbReference type="Proteomes" id="UP000278351"/>
    </source>
</evidence>
<name>A0A3N4PP83_9BACT</name>